<dbReference type="EMBL" id="WUUT01000004">
    <property type="protein sequence ID" value="MXR52390.1"/>
    <property type="molecule type" value="Genomic_DNA"/>
</dbReference>
<evidence type="ECO:0000256" key="1">
    <source>
        <dbReference type="SAM" id="Phobius"/>
    </source>
</evidence>
<evidence type="ECO:0000313" key="2">
    <source>
        <dbReference type="EMBL" id="MXR52390.1"/>
    </source>
</evidence>
<feature type="transmembrane region" description="Helical" evidence="1">
    <location>
        <begin position="139"/>
        <end position="162"/>
    </location>
</feature>
<dbReference type="AlphaFoldDB" id="A0A6B0TBW3"/>
<dbReference type="InterPro" id="IPR018723">
    <property type="entry name" value="DUF2254_membrane"/>
</dbReference>
<dbReference type="RefSeq" id="WP_159764502.1">
    <property type="nucleotide sequence ID" value="NZ_WUUT01000004.1"/>
</dbReference>
<feature type="transmembrane region" description="Helical" evidence="1">
    <location>
        <begin position="32"/>
        <end position="54"/>
    </location>
</feature>
<keyword evidence="1" id="KW-0812">Transmembrane</keyword>
<accession>A0A6B0TBW3</accession>
<comment type="caution">
    <text evidence="2">The sequence shown here is derived from an EMBL/GenBank/DDBJ whole genome shotgun (WGS) entry which is preliminary data.</text>
</comment>
<keyword evidence="3" id="KW-1185">Reference proteome</keyword>
<sequence length="592" mass="66776">MNEVVEWYDTKERWGCKPVNSLIDDIQRLLGGILYTLVLITILVPSVGFIAGYLSGIETVPENTRLFLSALAGAQAGILAIVFSVTVIGIQLIATRYSPRMISLFTDSPIFIYTFGLFVLSIAVDLCLLLIVPETSYRMYTAGIGVASGLGLTTVIALFVFVKTAIKQSTPDGAIDAFVSGMSTDRYLKEVKESVENDSETAHPMHPLYNLTMNALSSDERVTAEKGLQEYGDIVENTLFELKEREIFSEEERQVLRELFDPVFKEHLHDISLHAEEKDENQVVSTAVELQYNLGNDGLDISDDIVSQQAQFGISGIIRDAPVETGSLISSNVAWEHLGKLLLDASEKPRPGVVWSILSSIETGVSRQLWKVSDVGWYTYSMTDLYRYMGQSHEVLLDHYGDDIAQVEMEWQYEHVPDDAPNREGVNSVYAWRKALFATTGAFLRYVNEEGRYPIAEGNLKKAWKKVCIEASESPAEDYAVTLCQALIEVTLFSKLELDQKGISWDSCIGRVMHEGNREIVDQAFERILRYDYKKEKPEPLGAGEMEERRQEYYQNQLRIQDFPPVNTILKFEEIVESIQKRANDRCESLNE</sequence>
<name>A0A6B0TBW3_9EURY</name>
<feature type="transmembrane region" description="Helical" evidence="1">
    <location>
        <begin position="66"/>
        <end position="90"/>
    </location>
</feature>
<evidence type="ECO:0000313" key="3">
    <source>
        <dbReference type="Proteomes" id="UP000466535"/>
    </source>
</evidence>
<dbReference type="Proteomes" id="UP000466535">
    <property type="component" value="Unassembled WGS sequence"/>
</dbReference>
<dbReference type="Pfam" id="PF10011">
    <property type="entry name" value="DUF2254"/>
    <property type="match status" value="1"/>
</dbReference>
<feature type="transmembrane region" description="Helical" evidence="1">
    <location>
        <begin position="110"/>
        <end position="132"/>
    </location>
</feature>
<organism evidence="2 3">
    <name type="scientific">Halovenus carboxidivorans</name>
    <dbReference type="NCBI Taxonomy" id="2692199"/>
    <lineage>
        <taxon>Archaea</taxon>
        <taxon>Methanobacteriati</taxon>
        <taxon>Methanobacteriota</taxon>
        <taxon>Stenosarchaea group</taxon>
        <taxon>Halobacteria</taxon>
        <taxon>Halobacteriales</taxon>
        <taxon>Haloarculaceae</taxon>
        <taxon>Halovenus</taxon>
    </lineage>
</organism>
<keyword evidence="1" id="KW-0472">Membrane</keyword>
<proteinExistence type="predicted"/>
<dbReference type="OrthoDB" id="337536at2157"/>
<gene>
    <name evidence="2" type="ORF">GRX03_12345</name>
</gene>
<reference evidence="2 3" key="1">
    <citation type="submission" date="2019-12" db="EMBL/GenBank/DDBJ databases">
        <title>Isolation and characterization of three novel carbon monoxide-oxidizing members of Halobacteria from salione crusts and soils.</title>
        <authorList>
            <person name="Myers M.R."/>
            <person name="King G.M."/>
        </authorList>
    </citation>
    <scope>NUCLEOTIDE SEQUENCE [LARGE SCALE GENOMIC DNA]</scope>
    <source>
        <strain evidence="2 3">WSH3</strain>
    </source>
</reference>
<keyword evidence="1" id="KW-1133">Transmembrane helix</keyword>
<protein>
    <submittedName>
        <fullName evidence="2">DUF2254 domain-containing protein</fullName>
    </submittedName>
</protein>